<dbReference type="EMBL" id="VWFC01000003">
    <property type="protein sequence ID" value="KAB1329782.1"/>
    <property type="molecule type" value="Genomic_DNA"/>
</dbReference>
<evidence type="ECO:0000313" key="2">
    <source>
        <dbReference type="EMBL" id="KAA3806351.1"/>
    </source>
</evidence>
<sequence>MFYSIKIKKRKRFYLASFLDVSQEMICFLIQKRFFMKHICNTCAKTIVEIICFLGFIPIKMILSKGT</sequence>
<dbReference type="Proteomes" id="UP000473905">
    <property type="component" value="Unassembled WGS sequence"/>
</dbReference>
<evidence type="ECO:0000313" key="4">
    <source>
        <dbReference type="EMBL" id="KAB1329782.1"/>
    </source>
</evidence>
<keyword evidence="1" id="KW-1133">Transmembrane helix</keyword>
<dbReference type="AlphaFoldDB" id="A0A139LF54"/>
<dbReference type="EMBL" id="VWLX01000005">
    <property type="protein sequence ID" value="KAA3806351.1"/>
    <property type="molecule type" value="Genomic_DNA"/>
</dbReference>
<dbReference type="EMBL" id="VWKB01000018">
    <property type="protein sequence ID" value="KAA4097011.1"/>
    <property type="molecule type" value="Genomic_DNA"/>
</dbReference>
<dbReference type="Proteomes" id="UP000460135">
    <property type="component" value="Unassembled WGS sequence"/>
</dbReference>
<evidence type="ECO:0000313" key="11">
    <source>
        <dbReference type="Proteomes" id="UP000473905"/>
    </source>
</evidence>
<reference evidence="7 8" key="1">
    <citation type="submission" date="2018-08" db="EMBL/GenBank/DDBJ databases">
        <title>A genome reference for cultivated species of the human gut microbiota.</title>
        <authorList>
            <person name="Zou Y."/>
            <person name="Xue W."/>
            <person name="Luo G."/>
        </authorList>
    </citation>
    <scope>NUCLEOTIDE SEQUENCE [LARGE SCALE GENOMIC DNA]</scope>
    <source>
        <strain evidence="6 8">AF04-46</strain>
        <strain evidence="5 7">AF20-9LB</strain>
    </source>
</reference>
<evidence type="ECO:0000313" key="5">
    <source>
        <dbReference type="EMBL" id="RGS86314.1"/>
    </source>
</evidence>
<protein>
    <submittedName>
        <fullName evidence="6">Uncharacterized protein</fullName>
    </submittedName>
</protein>
<evidence type="ECO:0000313" key="8">
    <source>
        <dbReference type="Proteomes" id="UP000286031"/>
    </source>
</evidence>
<evidence type="ECO:0000313" key="10">
    <source>
        <dbReference type="Proteomes" id="UP000460135"/>
    </source>
</evidence>
<dbReference type="Proteomes" id="UP000266492">
    <property type="component" value="Unassembled WGS sequence"/>
</dbReference>
<proteinExistence type="predicted"/>
<accession>A0A139LF54</accession>
<dbReference type="Proteomes" id="UP000375690">
    <property type="component" value="Unassembled WGS sequence"/>
</dbReference>
<evidence type="ECO:0000313" key="6">
    <source>
        <dbReference type="EMBL" id="RGX12011.1"/>
    </source>
</evidence>
<comment type="caution">
    <text evidence="6">The sequence shown here is derived from an EMBL/GenBank/DDBJ whole genome shotgun (WGS) entry which is preliminary data.</text>
</comment>
<dbReference type="EMBL" id="QRVZ01000003">
    <property type="protein sequence ID" value="RGS86314.1"/>
    <property type="molecule type" value="Genomic_DNA"/>
</dbReference>
<gene>
    <name evidence="6" type="ORF">DWV35_04680</name>
    <name evidence="5" type="ORF">DWX70_04645</name>
    <name evidence="4" type="ORF">F3B53_03745</name>
    <name evidence="3" type="ORF">F3D66_14185</name>
    <name evidence="2" type="ORF">F3F51_07570</name>
</gene>
<evidence type="ECO:0000313" key="7">
    <source>
        <dbReference type="Proteomes" id="UP000266492"/>
    </source>
</evidence>
<keyword evidence="11" id="KW-1185">Reference proteome</keyword>
<reference evidence="9 10" key="2">
    <citation type="journal article" date="2019" name="Nat. Med.">
        <title>A library of human gut bacterial isolates paired with longitudinal multiomics data enables mechanistic microbiome research.</title>
        <authorList>
            <person name="Poyet M."/>
            <person name="Groussin M."/>
            <person name="Gibbons S.M."/>
            <person name="Avila-Pacheco J."/>
            <person name="Jiang X."/>
            <person name="Kearney S.M."/>
            <person name="Perrotta A.R."/>
            <person name="Berdy B."/>
            <person name="Zhao S."/>
            <person name="Lieberman T.D."/>
            <person name="Swanson P.K."/>
            <person name="Smith M."/>
            <person name="Roesemann S."/>
            <person name="Alexander J.E."/>
            <person name="Rich S.A."/>
            <person name="Livny J."/>
            <person name="Vlamakis H."/>
            <person name="Clish C."/>
            <person name="Bullock K."/>
            <person name="Deik A."/>
            <person name="Scott J."/>
            <person name="Pierce K.A."/>
            <person name="Xavier R.J."/>
            <person name="Alm E.J."/>
        </authorList>
    </citation>
    <scope>NUCLEOTIDE SEQUENCE [LARGE SCALE GENOMIC DNA]</scope>
    <source>
        <strain evidence="3 11">BIOML-A134</strain>
        <strain evidence="2 10">BIOML-A183</strain>
        <strain evidence="4 9">BIOML-A2</strain>
    </source>
</reference>
<keyword evidence="1" id="KW-0472">Membrane</keyword>
<feature type="transmembrane region" description="Helical" evidence="1">
    <location>
        <begin position="46"/>
        <end position="63"/>
    </location>
</feature>
<organism evidence="6 8">
    <name type="scientific">Bacteroides ovatus</name>
    <dbReference type="NCBI Taxonomy" id="28116"/>
    <lineage>
        <taxon>Bacteria</taxon>
        <taxon>Pseudomonadati</taxon>
        <taxon>Bacteroidota</taxon>
        <taxon>Bacteroidia</taxon>
        <taxon>Bacteroidales</taxon>
        <taxon>Bacteroidaceae</taxon>
        <taxon>Bacteroides</taxon>
    </lineage>
</organism>
<evidence type="ECO:0000256" key="1">
    <source>
        <dbReference type="SAM" id="Phobius"/>
    </source>
</evidence>
<keyword evidence="1" id="KW-0812">Transmembrane</keyword>
<name>A0A139LF54_BACOV</name>
<evidence type="ECO:0000313" key="3">
    <source>
        <dbReference type="EMBL" id="KAA4097011.1"/>
    </source>
</evidence>
<dbReference type="Proteomes" id="UP000286031">
    <property type="component" value="Unassembled WGS sequence"/>
</dbReference>
<dbReference type="EMBL" id="QSBI01000004">
    <property type="protein sequence ID" value="RGX12011.1"/>
    <property type="molecule type" value="Genomic_DNA"/>
</dbReference>
<evidence type="ECO:0000313" key="9">
    <source>
        <dbReference type="Proteomes" id="UP000375690"/>
    </source>
</evidence>